<name>A0A9K3N930_HELAN</name>
<evidence type="ECO:0000256" key="1">
    <source>
        <dbReference type="SAM" id="MobiDB-lite"/>
    </source>
</evidence>
<dbReference type="AlphaFoldDB" id="A0A9K3N930"/>
<reference evidence="2" key="1">
    <citation type="journal article" date="2017" name="Nature">
        <title>The sunflower genome provides insights into oil metabolism, flowering and Asterid evolution.</title>
        <authorList>
            <person name="Badouin H."/>
            <person name="Gouzy J."/>
            <person name="Grassa C.J."/>
            <person name="Murat F."/>
            <person name="Staton S.E."/>
            <person name="Cottret L."/>
            <person name="Lelandais-Briere C."/>
            <person name="Owens G.L."/>
            <person name="Carrere S."/>
            <person name="Mayjonade B."/>
            <person name="Legrand L."/>
            <person name="Gill N."/>
            <person name="Kane N.C."/>
            <person name="Bowers J.E."/>
            <person name="Hubner S."/>
            <person name="Bellec A."/>
            <person name="Berard A."/>
            <person name="Berges H."/>
            <person name="Blanchet N."/>
            <person name="Boniface M.C."/>
            <person name="Brunel D."/>
            <person name="Catrice O."/>
            <person name="Chaidir N."/>
            <person name="Claudel C."/>
            <person name="Donnadieu C."/>
            <person name="Faraut T."/>
            <person name="Fievet G."/>
            <person name="Helmstetter N."/>
            <person name="King M."/>
            <person name="Knapp S.J."/>
            <person name="Lai Z."/>
            <person name="Le Paslier M.C."/>
            <person name="Lippi Y."/>
            <person name="Lorenzon L."/>
            <person name="Mandel J.R."/>
            <person name="Marage G."/>
            <person name="Marchand G."/>
            <person name="Marquand E."/>
            <person name="Bret-Mestries E."/>
            <person name="Morien E."/>
            <person name="Nambeesan S."/>
            <person name="Nguyen T."/>
            <person name="Pegot-Espagnet P."/>
            <person name="Pouilly N."/>
            <person name="Raftis F."/>
            <person name="Sallet E."/>
            <person name="Schiex T."/>
            <person name="Thomas J."/>
            <person name="Vandecasteele C."/>
            <person name="Vares D."/>
            <person name="Vear F."/>
            <person name="Vautrin S."/>
            <person name="Crespi M."/>
            <person name="Mangin B."/>
            <person name="Burke J.M."/>
            <person name="Salse J."/>
            <person name="Munos S."/>
            <person name="Vincourt P."/>
            <person name="Rieseberg L.H."/>
            <person name="Langlade N.B."/>
        </authorList>
    </citation>
    <scope>NUCLEOTIDE SEQUENCE</scope>
    <source>
        <tissue evidence="2">Leaves</tissue>
    </source>
</reference>
<evidence type="ECO:0000313" key="3">
    <source>
        <dbReference type="Proteomes" id="UP000215914"/>
    </source>
</evidence>
<keyword evidence="3" id="KW-1185">Reference proteome</keyword>
<gene>
    <name evidence="2" type="ORF">HanXRQr2_Chr09g0399591</name>
</gene>
<evidence type="ECO:0000313" key="2">
    <source>
        <dbReference type="EMBL" id="KAF5791857.1"/>
    </source>
</evidence>
<accession>A0A9K3N930</accession>
<reference evidence="2" key="2">
    <citation type="submission" date="2020-06" db="EMBL/GenBank/DDBJ databases">
        <title>Helianthus annuus Genome sequencing and assembly Release 2.</title>
        <authorList>
            <person name="Gouzy J."/>
            <person name="Langlade N."/>
            <person name="Munos S."/>
        </authorList>
    </citation>
    <scope>NUCLEOTIDE SEQUENCE</scope>
    <source>
        <tissue evidence="2">Leaves</tissue>
    </source>
</reference>
<dbReference type="Proteomes" id="UP000215914">
    <property type="component" value="Unassembled WGS sequence"/>
</dbReference>
<dbReference type="Gramene" id="mRNA:HanXRQr2_Chr09g0399591">
    <property type="protein sequence ID" value="mRNA:HanXRQr2_Chr09g0399591"/>
    <property type="gene ID" value="HanXRQr2_Chr09g0399591"/>
</dbReference>
<organism evidence="2 3">
    <name type="scientific">Helianthus annuus</name>
    <name type="common">Common sunflower</name>
    <dbReference type="NCBI Taxonomy" id="4232"/>
    <lineage>
        <taxon>Eukaryota</taxon>
        <taxon>Viridiplantae</taxon>
        <taxon>Streptophyta</taxon>
        <taxon>Embryophyta</taxon>
        <taxon>Tracheophyta</taxon>
        <taxon>Spermatophyta</taxon>
        <taxon>Magnoliopsida</taxon>
        <taxon>eudicotyledons</taxon>
        <taxon>Gunneridae</taxon>
        <taxon>Pentapetalae</taxon>
        <taxon>asterids</taxon>
        <taxon>campanulids</taxon>
        <taxon>Asterales</taxon>
        <taxon>Asteraceae</taxon>
        <taxon>Asteroideae</taxon>
        <taxon>Heliantheae alliance</taxon>
        <taxon>Heliantheae</taxon>
        <taxon>Helianthus</taxon>
    </lineage>
</organism>
<feature type="region of interest" description="Disordered" evidence="1">
    <location>
        <begin position="21"/>
        <end position="40"/>
    </location>
</feature>
<comment type="caution">
    <text evidence="2">The sequence shown here is derived from an EMBL/GenBank/DDBJ whole genome shotgun (WGS) entry which is preliminary data.</text>
</comment>
<sequence length="123" mass="13861">MVSGGSNPSLHQALKHLQLSTKSDIQSEKTAQSSAMHMPMSVSNWPPVGKLLSNWLNRVLQIWLASTVGLWWVYPRKESRELERTDSHRHVPAVERFLKNLPLDTTEAQARVAAVADPRRKVA</sequence>
<protein>
    <submittedName>
        <fullName evidence="2">Uncharacterized protein</fullName>
    </submittedName>
</protein>
<feature type="compositionally biased region" description="Polar residues" evidence="1">
    <location>
        <begin position="21"/>
        <end position="35"/>
    </location>
</feature>
<proteinExistence type="predicted"/>
<dbReference type="EMBL" id="MNCJ02000324">
    <property type="protein sequence ID" value="KAF5791857.1"/>
    <property type="molecule type" value="Genomic_DNA"/>
</dbReference>